<sequence>MNEKVLVVPASKVDEITKGLEGVIEVEYSLVKNLITRFGTFIDRDLVENDESFRQVIPYVIMKQDGKFLVLRRTNKQGEKRLHNKISLGVGGHINHNDGKDPWLAFLNGMQREIEEEVKAKILDLKYFGVINDLSSSVSRVHVGIAFIADVLFEKLNEPEMFEYSWCALEDLEKLLQEMEGWSYIVFQWLRKHTQR</sequence>
<name>F7YW41_9THEM</name>
<dbReference type="InterPro" id="IPR000086">
    <property type="entry name" value="NUDIX_hydrolase_dom"/>
</dbReference>
<accession>F7YW41</accession>
<dbReference type="PROSITE" id="PS51462">
    <property type="entry name" value="NUDIX"/>
    <property type="match status" value="1"/>
</dbReference>
<gene>
    <name evidence="2" type="ORF">Theth_0435</name>
</gene>
<dbReference type="STRING" id="688269.Theth_0435"/>
<dbReference type="RefSeq" id="WP_013931753.1">
    <property type="nucleotide sequence ID" value="NC_015707.1"/>
</dbReference>
<dbReference type="KEGG" id="tta:Theth_0435"/>
<evidence type="ECO:0000259" key="1">
    <source>
        <dbReference type="PROSITE" id="PS51462"/>
    </source>
</evidence>
<organism evidence="2 3">
    <name type="scientific">Pseudothermotoga thermarum DSM 5069</name>
    <dbReference type="NCBI Taxonomy" id="688269"/>
    <lineage>
        <taxon>Bacteria</taxon>
        <taxon>Thermotogati</taxon>
        <taxon>Thermotogota</taxon>
        <taxon>Thermotogae</taxon>
        <taxon>Thermotogales</taxon>
        <taxon>Thermotogaceae</taxon>
        <taxon>Pseudothermotoga</taxon>
    </lineage>
</organism>
<feature type="domain" description="Nudix hydrolase" evidence="1">
    <location>
        <begin position="52"/>
        <end position="189"/>
    </location>
</feature>
<dbReference type="OrthoDB" id="6398375at2"/>
<dbReference type="HOGENOM" id="CLU_115729_0_0_0"/>
<dbReference type="Proteomes" id="UP000006804">
    <property type="component" value="Chromosome"/>
</dbReference>
<dbReference type="EMBL" id="CP002351">
    <property type="protein sequence ID" value="AEH50530.1"/>
    <property type="molecule type" value="Genomic_DNA"/>
</dbReference>
<dbReference type="Gene3D" id="3.90.79.10">
    <property type="entry name" value="Nucleoside Triphosphate Pyrophosphohydrolase"/>
    <property type="match status" value="1"/>
</dbReference>
<dbReference type="GO" id="GO:0016787">
    <property type="term" value="F:hydrolase activity"/>
    <property type="evidence" value="ECO:0007669"/>
    <property type="project" value="UniProtKB-KW"/>
</dbReference>
<keyword evidence="2" id="KW-0378">Hydrolase</keyword>
<dbReference type="AlphaFoldDB" id="F7YW41"/>
<keyword evidence="3" id="KW-1185">Reference proteome</keyword>
<dbReference type="InterPro" id="IPR015797">
    <property type="entry name" value="NUDIX_hydrolase-like_dom_sf"/>
</dbReference>
<evidence type="ECO:0000313" key="2">
    <source>
        <dbReference type="EMBL" id="AEH50530.1"/>
    </source>
</evidence>
<dbReference type="Pfam" id="PF00293">
    <property type="entry name" value="NUDIX"/>
    <property type="match status" value="1"/>
</dbReference>
<dbReference type="eggNOG" id="COG4112">
    <property type="taxonomic scope" value="Bacteria"/>
</dbReference>
<evidence type="ECO:0000313" key="3">
    <source>
        <dbReference type="Proteomes" id="UP000006804"/>
    </source>
</evidence>
<proteinExistence type="predicted"/>
<dbReference type="SUPFAM" id="SSF55811">
    <property type="entry name" value="Nudix"/>
    <property type="match status" value="1"/>
</dbReference>
<reference evidence="2 3" key="1">
    <citation type="submission" date="2010-11" db="EMBL/GenBank/DDBJ databases">
        <title>The complete genome of Thermotoga thermarum DSM 5069.</title>
        <authorList>
            <consortium name="US DOE Joint Genome Institute (JGI-PGF)"/>
            <person name="Lucas S."/>
            <person name="Copeland A."/>
            <person name="Lapidus A."/>
            <person name="Bruce D."/>
            <person name="Goodwin L."/>
            <person name="Pitluck S."/>
            <person name="Kyrpides N."/>
            <person name="Mavromatis K."/>
            <person name="Ivanova N."/>
            <person name="Zeytun A."/>
            <person name="Brettin T."/>
            <person name="Detter J.C."/>
            <person name="Tapia R."/>
            <person name="Han C."/>
            <person name="Land M."/>
            <person name="Hauser L."/>
            <person name="Markowitz V."/>
            <person name="Cheng J.-F."/>
            <person name="Hugenholtz P."/>
            <person name="Woyke T."/>
            <person name="Wu D."/>
            <person name="Spring S."/>
            <person name="Schroeder M."/>
            <person name="Brambilla E."/>
            <person name="Klenk H.-P."/>
            <person name="Eisen J.A."/>
        </authorList>
    </citation>
    <scope>NUCLEOTIDE SEQUENCE [LARGE SCALE GENOMIC DNA]</scope>
    <source>
        <strain evidence="2 3">DSM 5069</strain>
    </source>
</reference>
<protein>
    <submittedName>
        <fullName evidence="2">NUDIX hydrolase</fullName>
    </submittedName>
</protein>
<dbReference type="PATRIC" id="fig|688269.3.peg.445"/>